<name>A0AAQ4DP76_AMBAM</name>
<accession>A0AAQ4DP76</accession>
<gene>
    <name evidence="1" type="ORF">V5799_033126</name>
</gene>
<dbReference type="EMBL" id="JARKHS020028429">
    <property type="protein sequence ID" value="KAK8764266.1"/>
    <property type="molecule type" value="Genomic_DNA"/>
</dbReference>
<proteinExistence type="predicted"/>
<comment type="caution">
    <text evidence="1">The sequence shown here is derived from an EMBL/GenBank/DDBJ whole genome shotgun (WGS) entry which is preliminary data.</text>
</comment>
<evidence type="ECO:0000313" key="1">
    <source>
        <dbReference type="EMBL" id="KAK8764266.1"/>
    </source>
</evidence>
<dbReference type="AlphaFoldDB" id="A0AAQ4DP76"/>
<sequence>MAAIDTALYFRKHALTSDICVSVTLSAFRFWTVEDKEELGSFCENASAVAYADVCVNRGDKQSSEGATPTRHAWEGVTVKRKGPELDAFDDPDTVAEKLHSAKLALSLSAQPHWNFCLVAFNLEHGDSAGACGNRFARLEVARSYLHGKLKRR</sequence>
<protein>
    <submittedName>
        <fullName evidence="1">Uncharacterized protein</fullName>
    </submittedName>
</protein>
<organism evidence="1 2">
    <name type="scientific">Amblyomma americanum</name>
    <name type="common">Lone star tick</name>
    <dbReference type="NCBI Taxonomy" id="6943"/>
    <lineage>
        <taxon>Eukaryota</taxon>
        <taxon>Metazoa</taxon>
        <taxon>Ecdysozoa</taxon>
        <taxon>Arthropoda</taxon>
        <taxon>Chelicerata</taxon>
        <taxon>Arachnida</taxon>
        <taxon>Acari</taxon>
        <taxon>Parasitiformes</taxon>
        <taxon>Ixodida</taxon>
        <taxon>Ixodoidea</taxon>
        <taxon>Ixodidae</taxon>
        <taxon>Amblyomminae</taxon>
        <taxon>Amblyomma</taxon>
    </lineage>
</organism>
<reference evidence="1 2" key="1">
    <citation type="journal article" date="2023" name="Arcadia Sci">
        <title>De novo assembly of a long-read Amblyomma americanum tick genome.</title>
        <authorList>
            <person name="Chou S."/>
            <person name="Poskanzer K.E."/>
            <person name="Rollins M."/>
            <person name="Thuy-Boun P.S."/>
        </authorList>
    </citation>
    <scope>NUCLEOTIDE SEQUENCE [LARGE SCALE GENOMIC DNA]</scope>
    <source>
        <strain evidence="1">F_SG_1</strain>
        <tissue evidence="1">Salivary glands</tissue>
    </source>
</reference>
<keyword evidence="2" id="KW-1185">Reference proteome</keyword>
<dbReference type="Proteomes" id="UP001321473">
    <property type="component" value="Unassembled WGS sequence"/>
</dbReference>
<evidence type="ECO:0000313" key="2">
    <source>
        <dbReference type="Proteomes" id="UP001321473"/>
    </source>
</evidence>